<dbReference type="GO" id="GO:0005975">
    <property type="term" value="P:carbohydrate metabolic process"/>
    <property type="evidence" value="ECO:0007669"/>
    <property type="project" value="InterPro"/>
</dbReference>
<dbReference type="SUPFAM" id="SSF55729">
    <property type="entry name" value="Acyl-CoA N-acyltransferases (Nat)"/>
    <property type="match status" value="1"/>
</dbReference>
<dbReference type="PANTHER" id="PTHR30480">
    <property type="entry name" value="BETA-HEXOSAMINIDASE-RELATED"/>
    <property type="match status" value="1"/>
</dbReference>
<evidence type="ECO:0000256" key="1">
    <source>
        <dbReference type="ARBA" id="ARBA00005336"/>
    </source>
</evidence>
<dbReference type="EMBL" id="KV441425">
    <property type="protein sequence ID" value="OAF54401.1"/>
    <property type="molecule type" value="Genomic_DNA"/>
</dbReference>
<keyword evidence="3" id="KW-0325">Glycoprotein</keyword>
<dbReference type="GO" id="GO:0004553">
    <property type="term" value="F:hydrolase activity, hydrolyzing O-glycosyl compounds"/>
    <property type="evidence" value="ECO:0007669"/>
    <property type="project" value="InterPro"/>
</dbReference>
<dbReference type="FunFam" id="3.20.20.300:FF:000008">
    <property type="entry name" value="Beta-N-acetylglucosaminidase, putative"/>
    <property type="match status" value="1"/>
</dbReference>
<dbReference type="GeneID" id="36292456"/>
<evidence type="ECO:0000256" key="2">
    <source>
        <dbReference type="ARBA" id="ARBA00022801"/>
    </source>
</evidence>
<dbReference type="SUPFAM" id="SSF51445">
    <property type="entry name" value="(Trans)glycosidases"/>
    <property type="match status" value="1"/>
</dbReference>
<name>A0A176ZZD9_9PEZI</name>
<evidence type="ECO:0000256" key="3">
    <source>
        <dbReference type="ARBA" id="ARBA00023180"/>
    </source>
</evidence>
<dbReference type="InterPro" id="IPR017853">
    <property type="entry name" value="GH"/>
</dbReference>
<evidence type="ECO:0000256" key="4">
    <source>
        <dbReference type="ARBA" id="ARBA00023295"/>
    </source>
</evidence>
<keyword evidence="2" id="KW-0378">Hydrolase</keyword>
<feature type="domain" description="Glycoside hydrolase family 3 N-terminal" evidence="5">
    <location>
        <begin position="16"/>
        <end position="342"/>
    </location>
</feature>
<protein>
    <recommendedName>
        <fullName evidence="5">Glycoside hydrolase family 3 N-terminal domain-containing protein</fullName>
    </recommendedName>
</protein>
<keyword evidence="4" id="KW-0326">Glycosidase</keyword>
<dbReference type="InterPro" id="IPR016181">
    <property type="entry name" value="Acyl_CoA_acyltransferase"/>
</dbReference>
<dbReference type="PANTHER" id="PTHR30480:SF8">
    <property type="entry name" value="PUTATIVE (AFU_ORTHOLOGUE AFUA_8G04060)-RELATED"/>
    <property type="match status" value="1"/>
</dbReference>
<reference evidence="6" key="1">
    <citation type="submission" date="2016-03" db="EMBL/GenBank/DDBJ databases">
        <title>Updated assembly of Pseudogymnoascus destructans, the fungus causing white-nose syndrome of bats.</title>
        <authorList>
            <person name="Palmer J.M."/>
            <person name="Drees K.P."/>
            <person name="Foster J.T."/>
            <person name="Lindner D.L."/>
        </authorList>
    </citation>
    <scope>NUCLEOTIDE SEQUENCE [LARGE SCALE GENOMIC DNA]</scope>
    <source>
        <strain evidence="6">20631-21</strain>
    </source>
</reference>
<dbReference type="Proteomes" id="UP000077154">
    <property type="component" value="Unassembled WGS sequence"/>
</dbReference>
<dbReference type="FunFam" id="3.40.50.1700:FF:000013">
    <property type="entry name" value="Glycoside hydrolase family 3 protein"/>
    <property type="match status" value="1"/>
</dbReference>
<sequence length="919" mass="99193">MAAFQEDLDPIWDDMDRAMGQLFMMGWEGEEVTPQIRSLIADYGLGSVILTAKNLKSAADTARLAQELQIIARDAGHPVPLIIALDQENGGVNSLYDEEYICQYPSAMGVAAAGSPDLAYEVANATALEVSSVGVNMILGPVLDVLNNAQIQPLGVRAAGDDPHEASQYGIASMNGYKDAGLTTCGKHFPSYGNLTFLGSTLDMPIITETLEQLSLGALVPFRNAINAGLDAIMVGGCAINNKDMNIMHACLSKEVVDDLLRRDLGFNGVVVSECLEMEALNVDIGFRGGCVMAIEAGCDLVLLCRSFSVQKEALSGLKIGLENGMVSVDRVRTSLRRVLKLKASCTSWEKALNPPGMKLLSKFHESHLALSTRAYDNSITVMRDNNQLLPLSHTVSESEDLLLLTPLLKPLPASAATKFLSEGKATAIDHDRWMDRGSIMSGEGVFRELGRQLARQRRGKLLHTSYTANGVRPTHEHLIERASSIIVVTADATRNLYQSGFTKHVSMMCSLPTPTGKKKSLIVVSVSSPYDFARDKSIGTYICTYDFTETAMEALVRVLFGQLRPQGSLPGSLRKVAKAQKSRQAWLVESYSEKDVNSLNSLIQTVSKASVPGSPSPLWGATALSFSLGDPAIAEAHFVVRNSSTGALYGFCATYATATIGHIGALFVDPGKRSLSIGHSLYQRALRSLTTRPGLQSIKVGTRIPAIYPGVPSTEGSIPRLRRWLGASLPAAATVSSHQFASCIIQDLHHWAPPEQVVKAAQRLHVDFDLIHGLGAFDDEVAAHISMFGSWEQYKLYTLALADAEACGVVRAKSRADGRLVGTVVLCRSSTLLSRWHPHLVGGRSGGVLSPIVRAGYEEDGALLQGLLLLGVRQNKAHRAWTSYLDLVPTQLLETIAPLGFKVLNSFTDLGCELLQRG</sequence>
<dbReference type="RefSeq" id="XP_024319707.1">
    <property type="nucleotide sequence ID" value="XM_024472864.1"/>
</dbReference>
<dbReference type="Gene3D" id="3.40.50.1700">
    <property type="entry name" value="Glycoside hydrolase family 3 C-terminal domain"/>
    <property type="match status" value="1"/>
</dbReference>
<dbReference type="AlphaFoldDB" id="A0A176ZZD9"/>
<dbReference type="InterPro" id="IPR050226">
    <property type="entry name" value="NagZ_Beta-hexosaminidase"/>
</dbReference>
<dbReference type="VEuPathDB" id="FungiDB:GMDG_07177"/>
<evidence type="ECO:0000313" key="6">
    <source>
        <dbReference type="EMBL" id="OAF54401.1"/>
    </source>
</evidence>
<comment type="similarity">
    <text evidence="1">Belongs to the glycosyl hydrolase 3 family.</text>
</comment>
<dbReference type="eggNOG" id="ENOG502QTNX">
    <property type="taxonomic scope" value="Eukaryota"/>
</dbReference>
<dbReference type="InterPro" id="IPR036962">
    <property type="entry name" value="Glyco_hydro_3_N_sf"/>
</dbReference>
<dbReference type="InterPro" id="IPR036881">
    <property type="entry name" value="Glyco_hydro_3_C_sf"/>
</dbReference>
<dbReference type="InterPro" id="IPR001764">
    <property type="entry name" value="Glyco_hydro_3_N"/>
</dbReference>
<evidence type="ECO:0000259" key="5">
    <source>
        <dbReference type="Pfam" id="PF00933"/>
    </source>
</evidence>
<gene>
    <name evidence="6" type="ORF">VC83_09425</name>
</gene>
<accession>A0A176ZZD9</accession>
<proteinExistence type="inferred from homology"/>
<dbReference type="Gene3D" id="3.20.20.300">
    <property type="entry name" value="Glycoside hydrolase, family 3, N-terminal domain"/>
    <property type="match status" value="1"/>
</dbReference>
<organism evidence="6">
    <name type="scientific">Pseudogymnoascus destructans</name>
    <dbReference type="NCBI Taxonomy" id="655981"/>
    <lineage>
        <taxon>Eukaryota</taxon>
        <taxon>Fungi</taxon>
        <taxon>Dikarya</taxon>
        <taxon>Ascomycota</taxon>
        <taxon>Pezizomycotina</taxon>
        <taxon>Leotiomycetes</taxon>
        <taxon>Thelebolales</taxon>
        <taxon>Thelebolaceae</taxon>
        <taxon>Pseudogymnoascus</taxon>
    </lineage>
</organism>
<dbReference type="OrthoDB" id="4215304at2759"/>
<dbReference type="GO" id="GO:0009254">
    <property type="term" value="P:peptidoglycan turnover"/>
    <property type="evidence" value="ECO:0007669"/>
    <property type="project" value="TreeGrafter"/>
</dbReference>
<dbReference type="Pfam" id="PF00933">
    <property type="entry name" value="Glyco_hydro_3"/>
    <property type="match status" value="1"/>
</dbReference>